<evidence type="ECO:0000256" key="9">
    <source>
        <dbReference type="ARBA" id="ARBA00023136"/>
    </source>
</evidence>
<evidence type="ECO:0000256" key="4">
    <source>
        <dbReference type="ARBA" id="ARBA00022676"/>
    </source>
</evidence>
<feature type="transmembrane region" description="Helical" evidence="14">
    <location>
        <begin position="1065"/>
        <end position="1087"/>
    </location>
</feature>
<dbReference type="GO" id="GO:0004100">
    <property type="term" value="F:chitin synthase activity"/>
    <property type="evidence" value="ECO:0007669"/>
    <property type="project" value="UniProtKB-EC"/>
</dbReference>
<feature type="transmembrane region" description="Helical" evidence="14">
    <location>
        <begin position="240"/>
        <end position="259"/>
    </location>
</feature>
<feature type="transmembrane region" description="Helical" evidence="14">
    <location>
        <begin position="154"/>
        <end position="181"/>
    </location>
</feature>
<dbReference type="SUPFAM" id="SSF53448">
    <property type="entry name" value="Nucleotide-diphospho-sugar transferases"/>
    <property type="match status" value="1"/>
</dbReference>
<organism evidence="16 17">
    <name type="scientific">Bursaphelenchus xylophilus</name>
    <name type="common">Pinewood nematode worm</name>
    <name type="synonym">Aphelenchoides xylophilus</name>
    <dbReference type="NCBI Taxonomy" id="6326"/>
    <lineage>
        <taxon>Eukaryota</taxon>
        <taxon>Metazoa</taxon>
        <taxon>Ecdysozoa</taxon>
        <taxon>Nematoda</taxon>
        <taxon>Chromadorea</taxon>
        <taxon>Rhabditida</taxon>
        <taxon>Tylenchina</taxon>
        <taxon>Tylenchomorpha</taxon>
        <taxon>Aphelenchoidea</taxon>
        <taxon>Aphelenchoididae</taxon>
        <taxon>Bursaphelenchus</taxon>
    </lineage>
</organism>
<feature type="transmembrane region" description="Helical" evidence="14">
    <location>
        <begin position="1099"/>
        <end position="1118"/>
    </location>
</feature>
<evidence type="ECO:0000256" key="3">
    <source>
        <dbReference type="ARBA" id="ARBA00022475"/>
    </source>
</evidence>
<keyword evidence="10" id="KW-0325">Glycoprotein</keyword>
<accession>A0A1I7SSC2</accession>
<evidence type="ECO:0000313" key="16">
    <source>
        <dbReference type="Proteomes" id="UP000095284"/>
    </source>
</evidence>
<evidence type="ECO:0000256" key="12">
    <source>
        <dbReference type="ARBA" id="ARBA00048014"/>
    </source>
</evidence>
<dbReference type="InterPro" id="IPR029044">
    <property type="entry name" value="Nucleotide-diphossugar_trans"/>
</dbReference>
<dbReference type="PANTHER" id="PTHR22914:SF42">
    <property type="entry name" value="CHITIN SYNTHASE"/>
    <property type="match status" value="1"/>
</dbReference>
<evidence type="ECO:0000256" key="8">
    <source>
        <dbReference type="ARBA" id="ARBA00023054"/>
    </source>
</evidence>
<evidence type="ECO:0000256" key="6">
    <source>
        <dbReference type="ARBA" id="ARBA00022692"/>
    </source>
</evidence>
<comment type="catalytic activity">
    <reaction evidence="12">
        <text>[(1-&gt;4)-N-acetyl-beta-D-glucosaminyl](n) + UDP-N-acetyl-alpha-D-glucosamine = [(1-&gt;4)-N-acetyl-beta-D-glucosaminyl](n+1) + UDP + H(+)</text>
        <dbReference type="Rhea" id="RHEA:16637"/>
        <dbReference type="Rhea" id="RHEA-COMP:9593"/>
        <dbReference type="Rhea" id="RHEA-COMP:9595"/>
        <dbReference type="ChEBI" id="CHEBI:15378"/>
        <dbReference type="ChEBI" id="CHEBI:17029"/>
        <dbReference type="ChEBI" id="CHEBI:57705"/>
        <dbReference type="ChEBI" id="CHEBI:58223"/>
        <dbReference type="EC" id="2.4.1.16"/>
    </reaction>
</comment>
<feature type="region of interest" description="Disordered" evidence="13">
    <location>
        <begin position="352"/>
        <end position="423"/>
    </location>
</feature>
<dbReference type="InterPro" id="IPR004835">
    <property type="entry name" value="Chitin_synth"/>
</dbReference>
<feature type="transmembrane region" description="Helical" evidence="14">
    <location>
        <begin position="121"/>
        <end position="142"/>
    </location>
</feature>
<feature type="region of interest" description="Disordered" evidence="13">
    <location>
        <begin position="1231"/>
        <end position="1276"/>
    </location>
</feature>
<feature type="compositionally biased region" description="Basic and acidic residues" evidence="13">
    <location>
        <begin position="391"/>
        <end position="420"/>
    </location>
</feature>
<dbReference type="Pfam" id="PF23000">
    <property type="entry name" value="ChitinSynthase_IV_N"/>
    <property type="match status" value="1"/>
</dbReference>
<sequence length="1571" mass="179711">METIRVPEGRPERAASAACVDESQSNSADSPNWDIFRLSPPKPDQIGNGFWHDTSLQILKISTYFLLFITTLLSSVTAKTTFLLMTSGIGNGGKNISICTDKIPEASVNKVFVTNQLAVKWVWATLLAVAAPDVICFIRCFHRTMFRNVKRPTLLQFFTVLIVESLNAFGMGTLAFGVFPYISSDTAAMLSNAVAMAPAVLCLLSRRFDRWYIVLIVFDVLAISAQSSVFWLWPAAVAEIRSHCLTILICVTFISCAWWQNFVSQKSSLPPIKLLANFSAGLSEARSKTYVLVSLWKVFIYIFCIFFFLTPRIPAADLVQPDPFGEKLITITAEDLNQTQISGFLQRMHEYEQPVPRETSKNKNQEEDVNDEIDVKKKDWNDEDDGIDAGDYEKDNKKKKEEHKAEKKEEKEPIMEEKEKKNRMKREKLEEEEIISAYNIYDDFVELNQFTTPFDALWIALIHISSVILCYHSSKFACKVLIQRMGFALPVLLVVPVTVTFLTDSCERRAQDPCYMSNLFSKELFWQCDVSDTSIWSYAFWSRPQTYIWLGWLLSQIWVCIHLWNPKHERLAKSERLFVLTYYNNFFLDQSLAFNRRRDDKAKIKAEYLDFDEENQTYETIGLNGLSKTPPSICSIASSRIDSGLIRNVASSADAITKIYACGTLWHESALEMTCLLKSLFRMDEDQAARKNAQKYLKVVDPDYYEFEAHILIDDAFEMNDYGEPIINKYVETFIDKVDEAASAVHQTEMKIPPPIKVPTPYGGRLVYTLPGNNRLVVHLKDKNKIRHRKRWSQVMYLYYLLAFQLMAKLEDPQRKEVISENTFMLTLDGDVDFKPKCVNMLVDLMKKNRKLGAACGRIHPRGSGPLIWYQKFEYAVGHWLQKATEHMIGCVLCSPGCFSLFRAQALMDDDVTRKYAMKAEEPLHYVQYDQGEDRWLCTLLLQRGYRVEYCAASDALTFAPEEFSEFFNQRRRWISSTMANIIDLLSDYKNVIAVNESISIWYIFYQLVMLVSSILGPGTIFLMIVGAISISFNVDIAISLLLVTVPVLLFCVMCLVGPAEYQIITAEVISAFFAMLMTAVIVGTTLQIQKDGIMSPHSIFLFTVIISFTVSAILHPMEIGCMLPFILYFLAIPCMYMLLPIYSLCNLHVVTWGTREDPLKKKEEENLRKRRNRLELIEAGIAGEASGEVSIGCGNLCRVMCCLKPDPIENSPQIWKISEMVRNVDKKLDRLETKQPSDASSTQGGGDNIEDEEDVNEVDDDLDMKRQSQAAKRNRRWKDTKSEVWMKSKSLRRSEADSLRPDEDQFWKEMIDKYLQPIAMDLKAQERIRIGLCELRNKSCASFFMVNIVFIIVVLVLQMQKDCIHIEWPLGPKFNHTVIPCGSDKKEAVWVMSRLQLEPIGLVFLVFYMSILIIQFFAMLLHRFGTLEHIIASTDLHCTKKKLDTAAAGDVPVEDIVEFARGLQAIKQSEIDEPEEGEPNEEKPISRIQVVKRLKSSRNPAKNTETLDAVFRRRYEAILNSQMKTEGLIDKKMNVSTATLQGRGLTLRPETIKAIERKRNTILRGTINRK</sequence>
<keyword evidence="4" id="KW-0328">Glycosyltransferase</keyword>
<dbReference type="GO" id="GO:0005886">
    <property type="term" value="C:plasma membrane"/>
    <property type="evidence" value="ECO:0007669"/>
    <property type="project" value="UniProtKB-SubCell"/>
</dbReference>
<keyword evidence="7 14" id="KW-1133">Transmembrane helix</keyword>
<evidence type="ECO:0000256" key="11">
    <source>
        <dbReference type="ARBA" id="ARBA00046329"/>
    </source>
</evidence>
<dbReference type="InterPro" id="IPR055120">
    <property type="entry name" value="Chs-1/2_IV_N"/>
</dbReference>
<keyword evidence="6 14" id="KW-0812">Transmembrane</keyword>
<keyword evidence="8" id="KW-0175">Coiled coil</keyword>
<feature type="compositionally biased region" description="Acidic residues" evidence="13">
    <location>
        <begin position="381"/>
        <end position="390"/>
    </location>
</feature>
<evidence type="ECO:0000256" key="1">
    <source>
        <dbReference type="ARBA" id="ARBA00004651"/>
    </source>
</evidence>
<evidence type="ECO:0000256" key="10">
    <source>
        <dbReference type="ARBA" id="ARBA00023180"/>
    </source>
</evidence>
<dbReference type="Proteomes" id="UP000095284">
    <property type="component" value="Unplaced"/>
</dbReference>
<comment type="similarity">
    <text evidence="11">Belongs to the chitin synthase family. Class IV subfamily.</text>
</comment>
<feature type="transmembrane region" description="Helical" evidence="14">
    <location>
        <begin position="211"/>
        <end position="234"/>
    </location>
</feature>
<feature type="domain" description="Chitin synthase chs-1/2 N-terminal putative transporter" evidence="15">
    <location>
        <begin position="51"/>
        <end position="308"/>
    </location>
</feature>
<dbReference type="WBParaSite" id="BXY_1593900.1">
    <property type="protein sequence ID" value="BXY_1593900.1"/>
    <property type="gene ID" value="BXY_1593900"/>
</dbReference>
<feature type="transmembrane region" description="Helical" evidence="14">
    <location>
        <begin position="1001"/>
        <end position="1025"/>
    </location>
</feature>
<evidence type="ECO:0000256" key="5">
    <source>
        <dbReference type="ARBA" id="ARBA00022679"/>
    </source>
</evidence>
<feature type="region of interest" description="Disordered" evidence="13">
    <location>
        <begin position="1"/>
        <end position="29"/>
    </location>
</feature>
<dbReference type="GO" id="GO:0006031">
    <property type="term" value="P:chitin biosynthetic process"/>
    <property type="evidence" value="ECO:0007669"/>
    <property type="project" value="TreeGrafter"/>
</dbReference>
<dbReference type="eggNOG" id="KOG2571">
    <property type="taxonomic scope" value="Eukaryota"/>
</dbReference>
<evidence type="ECO:0000313" key="17">
    <source>
        <dbReference type="WBParaSite" id="BXY_1593900.1"/>
    </source>
</evidence>
<dbReference type="Pfam" id="PF03142">
    <property type="entry name" value="Chitin_synth_2"/>
    <property type="match status" value="1"/>
</dbReference>
<evidence type="ECO:0000256" key="2">
    <source>
        <dbReference type="ARBA" id="ARBA00012543"/>
    </source>
</evidence>
<proteinExistence type="inferred from homology"/>
<dbReference type="PANTHER" id="PTHR22914">
    <property type="entry name" value="CHITIN SYNTHASE"/>
    <property type="match status" value="1"/>
</dbReference>
<feature type="transmembrane region" description="Helical" evidence="14">
    <location>
        <begin position="1037"/>
        <end position="1059"/>
    </location>
</feature>
<comment type="subcellular location">
    <subcellularLocation>
        <location evidence="1">Cell membrane</location>
        <topology evidence="1">Multi-pass membrane protein</topology>
    </subcellularLocation>
</comment>
<feature type="transmembrane region" description="Helical" evidence="14">
    <location>
        <begin position="289"/>
        <end position="309"/>
    </location>
</feature>
<reference evidence="17" key="1">
    <citation type="submission" date="2016-11" db="UniProtKB">
        <authorList>
            <consortium name="WormBaseParasite"/>
        </authorList>
    </citation>
    <scope>IDENTIFICATION</scope>
</reference>
<feature type="transmembrane region" description="Helical" evidence="14">
    <location>
        <begin position="1124"/>
        <end position="1146"/>
    </location>
</feature>
<evidence type="ECO:0000256" key="7">
    <source>
        <dbReference type="ARBA" id="ARBA00022989"/>
    </source>
</evidence>
<feature type="transmembrane region" description="Helical" evidence="14">
    <location>
        <begin position="187"/>
        <end position="204"/>
    </location>
</feature>
<name>A0A1I7SSC2_BURXY</name>
<dbReference type="FunFam" id="3.90.550.10:FF:000139">
    <property type="entry name" value="Chitin synthase 8"/>
    <property type="match status" value="1"/>
</dbReference>
<feature type="compositionally biased region" description="Acidic residues" evidence="13">
    <location>
        <begin position="1249"/>
        <end position="1263"/>
    </location>
</feature>
<keyword evidence="3" id="KW-1003">Cell membrane</keyword>
<keyword evidence="5" id="KW-0808">Transferase</keyword>
<dbReference type="EC" id="2.4.1.16" evidence="2"/>
<feature type="transmembrane region" description="Helical" evidence="14">
    <location>
        <begin position="1401"/>
        <end position="1422"/>
    </location>
</feature>
<evidence type="ECO:0000256" key="14">
    <source>
        <dbReference type="SAM" id="Phobius"/>
    </source>
</evidence>
<protein>
    <recommendedName>
        <fullName evidence="2">chitin synthase</fullName>
        <ecNumber evidence="2">2.4.1.16</ecNumber>
    </recommendedName>
</protein>
<dbReference type="CDD" id="cd04190">
    <property type="entry name" value="Chitin_synth_C"/>
    <property type="match status" value="1"/>
</dbReference>
<evidence type="ECO:0000259" key="15">
    <source>
        <dbReference type="Pfam" id="PF23000"/>
    </source>
</evidence>
<feature type="compositionally biased region" description="Basic and acidic residues" evidence="13">
    <location>
        <begin position="1"/>
        <end position="13"/>
    </location>
</feature>
<feature type="transmembrane region" description="Helical" evidence="14">
    <location>
        <begin position="1340"/>
        <end position="1360"/>
    </location>
</feature>
<keyword evidence="9 14" id="KW-0472">Membrane</keyword>
<feature type="transmembrane region" description="Helical" evidence="14">
    <location>
        <begin position="64"/>
        <end position="85"/>
    </location>
</feature>
<evidence type="ECO:0000256" key="13">
    <source>
        <dbReference type="SAM" id="MobiDB-lite"/>
    </source>
</evidence>